<protein>
    <submittedName>
        <fullName evidence="1">Uncharacterized protein</fullName>
    </submittedName>
</protein>
<comment type="caution">
    <text evidence="1">The sequence shown here is derived from an EMBL/GenBank/DDBJ whole genome shotgun (WGS) entry which is preliminary data.</text>
</comment>
<keyword evidence="2" id="KW-1185">Reference proteome</keyword>
<sequence>MDGRKWHCSEEAALDSKCCERHMPICWWWNRQRSQLLLLYLLERIHPLLLCSCLTAESDGLDTLHHIAVNRGRLVIDDHCASLPPDPLHTPHSILPVTRVKNMEKIIPLHMTQATAKQVGNAIGLLCDGGRHAVDNARVAGMME</sequence>
<proteinExistence type="predicted"/>
<name>A0A6G1EF82_9ORYZ</name>
<dbReference type="Proteomes" id="UP000479710">
    <property type="component" value="Unassembled WGS sequence"/>
</dbReference>
<gene>
    <name evidence="1" type="ORF">E2562_006359</name>
</gene>
<dbReference type="EMBL" id="SPHZ02000003">
    <property type="protein sequence ID" value="KAF0923470.1"/>
    <property type="molecule type" value="Genomic_DNA"/>
</dbReference>
<evidence type="ECO:0000313" key="2">
    <source>
        <dbReference type="Proteomes" id="UP000479710"/>
    </source>
</evidence>
<dbReference type="AlphaFoldDB" id="A0A6G1EF82"/>
<accession>A0A6G1EF82</accession>
<reference evidence="1 2" key="1">
    <citation type="submission" date="2019-11" db="EMBL/GenBank/DDBJ databases">
        <title>Whole genome sequence of Oryza granulata.</title>
        <authorList>
            <person name="Li W."/>
        </authorList>
    </citation>
    <scope>NUCLEOTIDE SEQUENCE [LARGE SCALE GENOMIC DNA]</scope>
    <source>
        <strain evidence="2">cv. Menghai</strain>
        <tissue evidence="1">Leaf</tissue>
    </source>
</reference>
<organism evidence="1 2">
    <name type="scientific">Oryza meyeriana var. granulata</name>
    <dbReference type="NCBI Taxonomy" id="110450"/>
    <lineage>
        <taxon>Eukaryota</taxon>
        <taxon>Viridiplantae</taxon>
        <taxon>Streptophyta</taxon>
        <taxon>Embryophyta</taxon>
        <taxon>Tracheophyta</taxon>
        <taxon>Spermatophyta</taxon>
        <taxon>Magnoliopsida</taxon>
        <taxon>Liliopsida</taxon>
        <taxon>Poales</taxon>
        <taxon>Poaceae</taxon>
        <taxon>BOP clade</taxon>
        <taxon>Oryzoideae</taxon>
        <taxon>Oryzeae</taxon>
        <taxon>Oryzinae</taxon>
        <taxon>Oryza</taxon>
        <taxon>Oryza meyeriana</taxon>
    </lineage>
</organism>
<evidence type="ECO:0000313" key="1">
    <source>
        <dbReference type="EMBL" id="KAF0923470.1"/>
    </source>
</evidence>